<feature type="region of interest" description="Disordered" evidence="1">
    <location>
        <begin position="219"/>
        <end position="240"/>
    </location>
</feature>
<sequence length="276" mass="31892">MTESVNDAKVEVQASEFRNVKLPKFWKEEPRLWFIMLEREFAAYNNVKAEAIKCSAVLRNLDQATMKIVLDIIEALPEKSTYQDLKTALIERLAKSDEANLRHLLSRLELADRKPSELLREMMQLAGENVSENAVRTLWMQRLPVRVQEVLTILDGAELDRLSKVADKTIERSTLEVATVAGSSHAKMDAGREKDSELAAIIKRLSRIETQLARRSRSPWRRRFQRRQRSSSRGSNSENAERNGLCYFHHRFGTKAWKCKEPCAWVPPEKKKQTEN</sequence>
<keyword evidence="3" id="KW-1185">Reference proteome</keyword>
<evidence type="ECO:0000259" key="2">
    <source>
        <dbReference type="Pfam" id="PF23055"/>
    </source>
</evidence>
<proteinExistence type="predicted"/>
<dbReference type="InterPro" id="IPR055469">
    <property type="entry name" value="DUF7041"/>
</dbReference>
<dbReference type="AlphaFoldDB" id="A0AAJ7N643"/>
<feature type="compositionally biased region" description="Basic residues" evidence="1">
    <location>
        <begin position="219"/>
        <end position="230"/>
    </location>
</feature>
<protein>
    <submittedName>
        <fullName evidence="4">Uncharacterized protein LOC108624576</fullName>
    </submittedName>
</protein>
<name>A0AAJ7N643_9HYME</name>
<dbReference type="PANTHER" id="PTHR33327">
    <property type="entry name" value="ENDONUCLEASE"/>
    <property type="match status" value="1"/>
</dbReference>
<evidence type="ECO:0000313" key="3">
    <source>
        <dbReference type="Proteomes" id="UP000694925"/>
    </source>
</evidence>
<feature type="domain" description="DUF7041" evidence="2">
    <location>
        <begin position="22"/>
        <end position="105"/>
    </location>
</feature>
<dbReference type="PANTHER" id="PTHR33327:SF3">
    <property type="entry name" value="RNA-DIRECTED DNA POLYMERASE"/>
    <property type="match status" value="1"/>
</dbReference>
<evidence type="ECO:0000256" key="1">
    <source>
        <dbReference type="SAM" id="MobiDB-lite"/>
    </source>
</evidence>
<dbReference type="Proteomes" id="UP000694925">
    <property type="component" value="Unplaced"/>
</dbReference>
<reference evidence="4" key="1">
    <citation type="submission" date="2025-08" db="UniProtKB">
        <authorList>
            <consortium name="RefSeq"/>
        </authorList>
    </citation>
    <scope>IDENTIFICATION</scope>
    <source>
        <tissue evidence="4">Whole body</tissue>
    </source>
</reference>
<dbReference type="KEGG" id="ccal:108624576"/>
<evidence type="ECO:0000313" key="4">
    <source>
        <dbReference type="RefSeq" id="XP_017879462.1"/>
    </source>
</evidence>
<dbReference type="Pfam" id="PF23055">
    <property type="entry name" value="DUF7041"/>
    <property type="match status" value="1"/>
</dbReference>
<dbReference type="GeneID" id="108624576"/>
<dbReference type="RefSeq" id="XP_017879462.1">
    <property type="nucleotide sequence ID" value="XM_018023973.1"/>
</dbReference>
<organism evidence="3 4">
    <name type="scientific">Ceratina calcarata</name>
    <dbReference type="NCBI Taxonomy" id="156304"/>
    <lineage>
        <taxon>Eukaryota</taxon>
        <taxon>Metazoa</taxon>
        <taxon>Ecdysozoa</taxon>
        <taxon>Arthropoda</taxon>
        <taxon>Hexapoda</taxon>
        <taxon>Insecta</taxon>
        <taxon>Pterygota</taxon>
        <taxon>Neoptera</taxon>
        <taxon>Endopterygota</taxon>
        <taxon>Hymenoptera</taxon>
        <taxon>Apocrita</taxon>
        <taxon>Aculeata</taxon>
        <taxon>Apoidea</taxon>
        <taxon>Anthophila</taxon>
        <taxon>Apidae</taxon>
        <taxon>Ceratina</taxon>
        <taxon>Zadontomerus</taxon>
    </lineage>
</organism>
<gene>
    <name evidence="4" type="primary">LOC108624576</name>
</gene>
<accession>A0AAJ7N643</accession>